<dbReference type="InterPro" id="IPR006059">
    <property type="entry name" value="SBP"/>
</dbReference>
<comment type="similarity">
    <text evidence="1">Belongs to the bacterial solute-binding protein 1 family.</text>
</comment>
<dbReference type="EMBL" id="AP014924">
    <property type="protein sequence ID" value="BAS26259.1"/>
    <property type="molecule type" value="Genomic_DNA"/>
</dbReference>
<protein>
    <submittedName>
        <fullName evidence="5">ABC transporter substrate-binding protein</fullName>
    </submittedName>
</protein>
<accession>A0A0K2SHG5</accession>
<gene>
    <name evidence="5" type="ORF">LIP_0402</name>
</gene>
<evidence type="ECO:0000256" key="1">
    <source>
        <dbReference type="ARBA" id="ARBA00008520"/>
    </source>
</evidence>
<evidence type="ECO:0000313" key="5">
    <source>
        <dbReference type="EMBL" id="BAS26259.1"/>
    </source>
</evidence>
<reference evidence="6" key="1">
    <citation type="submission" date="2015-07" db="EMBL/GenBank/DDBJ databases">
        <title>Complete genome sequence and phylogenetic analysis of Limnochorda pilosa.</title>
        <authorList>
            <person name="Watanabe M."/>
            <person name="Kojima H."/>
            <person name="Fukui M."/>
        </authorList>
    </citation>
    <scope>NUCLEOTIDE SEQUENCE [LARGE SCALE GENOMIC DNA]</scope>
    <source>
        <strain evidence="6">HC45</strain>
    </source>
</reference>
<feature type="signal peptide" evidence="4">
    <location>
        <begin position="1"/>
        <end position="23"/>
    </location>
</feature>
<organism evidence="5 6">
    <name type="scientific">Limnochorda pilosa</name>
    <dbReference type="NCBI Taxonomy" id="1555112"/>
    <lineage>
        <taxon>Bacteria</taxon>
        <taxon>Bacillati</taxon>
        <taxon>Bacillota</taxon>
        <taxon>Limnochordia</taxon>
        <taxon>Limnochordales</taxon>
        <taxon>Limnochordaceae</taxon>
        <taxon>Limnochorda</taxon>
    </lineage>
</organism>
<dbReference type="SUPFAM" id="SSF53850">
    <property type="entry name" value="Periplasmic binding protein-like II"/>
    <property type="match status" value="1"/>
</dbReference>
<dbReference type="PANTHER" id="PTHR43649:SF34">
    <property type="entry name" value="ABC TRANSPORTER PERIPLASMIC-BINDING PROTEIN YCJN-RELATED"/>
    <property type="match status" value="1"/>
</dbReference>
<keyword evidence="3 4" id="KW-0732">Signal</keyword>
<evidence type="ECO:0000313" key="6">
    <source>
        <dbReference type="Proteomes" id="UP000065807"/>
    </source>
</evidence>
<dbReference type="PANTHER" id="PTHR43649">
    <property type="entry name" value="ARABINOSE-BINDING PROTEIN-RELATED"/>
    <property type="match status" value="1"/>
</dbReference>
<dbReference type="InterPro" id="IPR050490">
    <property type="entry name" value="Bact_solute-bd_prot1"/>
</dbReference>
<evidence type="ECO:0000256" key="2">
    <source>
        <dbReference type="ARBA" id="ARBA00022448"/>
    </source>
</evidence>
<dbReference type="STRING" id="1555112.LIP_0402"/>
<evidence type="ECO:0000256" key="3">
    <source>
        <dbReference type="ARBA" id="ARBA00022729"/>
    </source>
</evidence>
<dbReference type="AlphaFoldDB" id="A0A0K2SHG5"/>
<name>A0A0K2SHG5_LIMPI</name>
<keyword evidence="2" id="KW-0813">Transport</keyword>
<dbReference type="PATRIC" id="fig|1555112.3.peg.420"/>
<dbReference type="Gene3D" id="3.40.190.10">
    <property type="entry name" value="Periplasmic binding protein-like II"/>
    <property type="match status" value="2"/>
</dbReference>
<sequence>MKRGTWRDLLLATLCIMAITLSAAGVAASGITVVSEFGIHTEAWKTRVAAFTEETAITVNVIQYPYANYLDQLTLNFTGGRPNFDVAYISGLWYPSFATAGYITPLDQLFDDPADLADIPGLDLARQRDHIWIAPYMNEIGGIAYRRDLFEDPVEKARFQERYGYELRPPQTLREYRDVAEFFHRPPDLYGVTLMGRRSIFLATHFMNRLWARGGTILDEELRPAFDGPDGVAALEETKAMFQFANPAARNYDFQEALTEFEGGRSAMAELWTTGLLYADDPSVSTVVGKASFARFPQDASAVGQRLPALYIFWGFAVSSASPKKDAAFKFVEFMTRADQQALAAPGRNIPSRLSALDSPRLRSLHPWLAPFQDVLRNVVPTPLVPLIPEGNIIMNEYLVPEISAYIAGEKPAKQALDDAAGRVERLLRENGYYD</sequence>
<keyword evidence="6" id="KW-1185">Reference proteome</keyword>
<dbReference type="KEGG" id="lpil:LIP_0402"/>
<dbReference type="CDD" id="cd13585">
    <property type="entry name" value="PBP2_TMBP_like"/>
    <property type="match status" value="1"/>
</dbReference>
<feature type="chain" id="PRO_5038457402" evidence="4">
    <location>
        <begin position="24"/>
        <end position="435"/>
    </location>
</feature>
<reference evidence="6" key="2">
    <citation type="journal article" date="2016" name="Int. J. Syst. Evol. Microbiol.">
        <title>Complete genome sequence and cell structure of Limnochorda pilosa, a Gram-negative spore-former within the phylum Firmicutes.</title>
        <authorList>
            <person name="Watanabe M."/>
            <person name="Kojima H."/>
            <person name="Fukui M."/>
        </authorList>
    </citation>
    <scope>NUCLEOTIDE SEQUENCE [LARGE SCALE GENOMIC DNA]</scope>
    <source>
        <strain evidence="6">HC45</strain>
    </source>
</reference>
<evidence type="ECO:0000256" key="4">
    <source>
        <dbReference type="SAM" id="SignalP"/>
    </source>
</evidence>
<dbReference type="Proteomes" id="UP000065807">
    <property type="component" value="Chromosome"/>
</dbReference>
<dbReference type="Pfam" id="PF01547">
    <property type="entry name" value="SBP_bac_1"/>
    <property type="match status" value="1"/>
</dbReference>
<proteinExistence type="inferred from homology"/>